<dbReference type="EMBL" id="CP144692">
    <property type="protein sequence ID" value="WVY97878.1"/>
    <property type="molecule type" value="Genomic_DNA"/>
</dbReference>
<protein>
    <submittedName>
        <fullName evidence="2">Uncharacterized protein</fullName>
    </submittedName>
</protein>
<reference evidence="2 3" key="1">
    <citation type="journal article" date="2023" name="Life. Sci Alliance">
        <title>Evolutionary insights into 3D genome organization and epigenetic landscape of Vigna mungo.</title>
        <authorList>
            <person name="Junaid A."/>
            <person name="Singh B."/>
            <person name="Bhatia S."/>
        </authorList>
    </citation>
    <scope>NUCLEOTIDE SEQUENCE [LARGE SCALE GENOMIC DNA]</scope>
    <source>
        <strain evidence="2">Urdbean</strain>
    </source>
</reference>
<dbReference type="AlphaFoldDB" id="A0AAQ3RJQ5"/>
<dbReference type="Proteomes" id="UP001374535">
    <property type="component" value="Chromosome 9"/>
</dbReference>
<evidence type="ECO:0000313" key="2">
    <source>
        <dbReference type="EMBL" id="WVY97878.1"/>
    </source>
</evidence>
<accession>A0AAQ3RJQ5</accession>
<evidence type="ECO:0000313" key="3">
    <source>
        <dbReference type="Proteomes" id="UP001374535"/>
    </source>
</evidence>
<sequence length="104" mass="11978">MTTAAELPPPETRLPSAVFHPSRIAFPFGRGRTLKARWKTSRHPPVTISCPPSSHCRRGDPPPFRRLPSTQNRSSSTFLRYLTVQFVCFFWKRESNQKAKILRV</sequence>
<keyword evidence="3" id="KW-1185">Reference proteome</keyword>
<feature type="region of interest" description="Disordered" evidence="1">
    <location>
        <begin position="45"/>
        <end position="71"/>
    </location>
</feature>
<name>A0AAQ3RJQ5_VIGMU</name>
<gene>
    <name evidence="2" type="ORF">V8G54_030029</name>
</gene>
<proteinExistence type="predicted"/>
<organism evidence="2 3">
    <name type="scientific">Vigna mungo</name>
    <name type="common">Black gram</name>
    <name type="synonym">Phaseolus mungo</name>
    <dbReference type="NCBI Taxonomy" id="3915"/>
    <lineage>
        <taxon>Eukaryota</taxon>
        <taxon>Viridiplantae</taxon>
        <taxon>Streptophyta</taxon>
        <taxon>Embryophyta</taxon>
        <taxon>Tracheophyta</taxon>
        <taxon>Spermatophyta</taxon>
        <taxon>Magnoliopsida</taxon>
        <taxon>eudicotyledons</taxon>
        <taxon>Gunneridae</taxon>
        <taxon>Pentapetalae</taxon>
        <taxon>rosids</taxon>
        <taxon>fabids</taxon>
        <taxon>Fabales</taxon>
        <taxon>Fabaceae</taxon>
        <taxon>Papilionoideae</taxon>
        <taxon>50 kb inversion clade</taxon>
        <taxon>NPAAA clade</taxon>
        <taxon>indigoferoid/millettioid clade</taxon>
        <taxon>Phaseoleae</taxon>
        <taxon>Vigna</taxon>
    </lineage>
</organism>
<evidence type="ECO:0000256" key="1">
    <source>
        <dbReference type="SAM" id="MobiDB-lite"/>
    </source>
</evidence>